<sequence>MTSQIDRVQQHSTLPPAQPAYVLRGHAAQVHALRFLSGNARLLTADADGWVVLWSLATKRPVAVWRAHRNSILGLCDWQHDRIVTHGRDSHLRVWQLRAEDEGTYSTVLPVDGATVHRKEPWLLHSLRINTLNFCSFSMCTGPFKRRIATTSLASEKEALIAVPGVKDDEIDIFQLPSEHRILTVPALPIKTAGMVMAVSIQKTLEDGIRLISAYESGATAVHVRFSKALSGVKCIYTSSPHSQPILSLALSPLAPGTTFYTSGADDLIAAHDWNSPNPFTPPIKSVHTKHAGQQSITVRSDGRILATAGWDGRIRVYSAKHLNELAVLKYHNEGCYAVAFSDVGTSAGNENSQDIETAVRTRANGRETVRQRRDRKATEVHWLAAGSKDGKVSLWDIY</sequence>
<comment type="similarity">
    <text evidence="4">Belongs to the WD repeat ASA1 family.</text>
</comment>
<keyword evidence="9" id="KW-1185">Reference proteome</keyword>
<dbReference type="SUPFAM" id="SSF50978">
    <property type="entry name" value="WD40 repeat-like"/>
    <property type="match status" value="1"/>
</dbReference>
<evidence type="ECO:0000256" key="1">
    <source>
        <dbReference type="ARBA" id="ARBA00022574"/>
    </source>
</evidence>
<dbReference type="OrthoDB" id="7668193at2759"/>
<organism evidence="8 9">
    <name type="scientific">Saccharata proteae CBS 121410</name>
    <dbReference type="NCBI Taxonomy" id="1314787"/>
    <lineage>
        <taxon>Eukaryota</taxon>
        <taxon>Fungi</taxon>
        <taxon>Dikarya</taxon>
        <taxon>Ascomycota</taxon>
        <taxon>Pezizomycotina</taxon>
        <taxon>Dothideomycetes</taxon>
        <taxon>Dothideomycetes incertae sedis</taxon>
        <taxon>Botryosphaeriales</taxon>
        <taxon>Saccharataceae</taxon>
        <taxon>Saccharata</taxon>
    </lineage>
</organism>
<accession>A0A9P4LUV5</accession>
<keyword evidence="2" id="KW-0677">Repeat</keyword>
<reference evidence="8" key="1">
    <citation type="journal article" date="2020" name="Stud. Mycol.">
        <title>101 Dothideomycetes genomes: a test case for predicting lifestyles and emergence of pathogens.</title>
        <authorList>
            <person name="Haridas S."/>
            <person name="Albert R."/>
            <person name="Binder M."/>
            <person name="Bloem J."/>
            <person name="Labutti K."/>
            <person name="Salamov A."/>
            <person name="Andreopoulos B."/>
            <person name="Baker S."/>
            <person name="Barry K."/>
            <person name="Bills G."/>
            <person name="Bluhm B."/>
            <person name="Cannon C."/>
            <person name="Castanera R."/>
            <person name="Culley D."/>
            <person name="Daum C."/>
            <person name="Ezra D."/>
            <person name="Gonzalez J."/>
            <person name="Henrissat B."/>
            <person name="Kuo A."/>
            <person name="Liang C."/>
            <person name="Lipzen A."/>
            <person name="Lutzoni F."/>
            <person name="Magnuson J."/>
            <person name="Mondo S."/>
            <person name="Nolan M."/>
            <person name="Ohm R."/>
            <person name="Pangilinan J."/>
            <person name="Park H.-J."/>
            <person name="Ramirez L."/>
            <person name="Alfaro M."/>
            <person name="Sun H."/>
            <person name="Tritt A."/>
            <person name="Yoshinaga Y."/>
            <person name="Zwiers L.-H."/>
            <person name="Turgeon B."/>
            <person name="Goodwin S."/>
            <person name="Spatafora J."/>
            <person name="Crous P."/>
            <person name="Grigoriev I."/>
        </authorList>
    </citation>
    <scope>NUCLEOTIDE SEQUENCE</scope>
    <source>
        <strain evidence="8">CBS 121410</strain>
    </source>
</reference>
<dbReference type="EMBL" id="ML978778">
    <property type="protein sequence ID" value="KAF2083476.1"/>
    <property type="molecule type" value="Genomic_DNA"/>
</dbReference>
<evidence type="ECO:0000256" key="2">
    <source>
        <dbReference type="ARBA" id="ARBA00022737"/>
    </source>
</evidence>
<dbReference type="SMART" id="SM00320">
    <property type="entry name" value="WD40"/>
    <property type="match status" value="5"/>
</dbReference>
<dbReference type="AlphaFoldDB" id="A0A9P4LUV5"/>
<comment type="subunit">
    <text evidence="5">Component of the ASTRA chromatin remodeling machinery complex.</text>
</comment>
<name>A0A9P4LUV5_9PEZI</name>
<comment type="function">
    <text evidence="3">Component of the ASTRA complex involved in chromatin remodeling.</text>
</comment>
<dbReference type="Gene3D" id="2.130.10.10">
    <property type="entry name" value="YVTN repeat-like/Quinoprotein amine dehydrogenase"/>
    <property type="match status" value="2"/>
</dbReference>
<evidence type="ECO:0000256" key="4">
    <source>
        <dbReference type="ARBA" id="ARBA00037931"/>
    </source>
</evidence>
<proteinExistence type="inferred from homology"/>
<dbReference type="InterPro" id="IPR019775">
    <property type="entry name" value="WD40_repeat_CS"/>
</dbReference>
<dbReference type="PROSITE" id="PS00678">
    <property type="entry name" value="WD_REPEATS_1"/>
    <property type="match status" value="1"/>
</dbReference>
<gene>
    <name evidence="8" type="ORF">K490DRAFT_51563</name>
</gene>
<evidence type="ECO:0000256" key="5">
    <source>
        <dbReference type="ARBA" id="ARBA00038749"/>
    </source>
</evidence>
<dbReference type="PANTHER" id="PTHR19854">
    <property type="entry name" value="TRANSDUCIN BETA-LIKE 3"/>
    <property type="match status" value="1"/>
</dbReference>
<evidence type="ECO:0000256" key="7">
    <source>
        <dbReference type="PROSITE-ProRule" id="PRU00221"/>
    </source>
</evidence>
<protein>
    <recommendedName>
        <fullName evidence="6">ASTRA-associated protein 1</fullName>
    </recommendedName>
</protein>
<dbReference type="InterPro" id="IPR001680">
    <property type="entry name" value="WD40_rpt"/>
</dbReference>
<dbReference type="Proteomes" id="UP000799776">
    <property type="component" value="Unassembled WGS sequence"/>
</dbReference>
<feature type="repeat" description="WD" evidence="7">
    <location>
        <begin position="384"/>
        <end position="399"/>
    </location>
</feature>
<dbReference type="PROSITE" id="PS50294">
    <property type="entry name" value="WD_REPEATS_REGION"/>
    <property type="match status" value="1"/>
</dbReference>
<evidence type="ECO:0000313" key="9">
    <source>
        <dbReference type="Proteomes" id="UP000799776"/>
    </source>
</evidence>
<evidence type="ECO:0000256" key="6">
    <source>
        <dbReference type="ARBA" id="ARBA00040563"/>
    </source>
</evidence>
<evidence type="ECO:0000256" key="3">
    <source>
        <dbReference type="ARBA" id="ARBA00037338"/>
    </source>
</evidence>
<dbReference type="PANTHER" id="PTHR19854:SF1">
    <property type="entry name" value="GUANINE NUCLEOTIDE-BINDING PROTEIN SUBUNIT BETA-LIKE PROTEIN 1"/>
    <property type="match status" value="1"/>
</dbReference>
<dbReference type="PROSITE" id="PS50082">
    <property type="entry name" value="WD_REPEATS_2"/>
    <property type="match status" value="2"/>
</dbReference>
<keyword evidence="1 7" id="KW-0853">WD repeat</keyword>
<evidence type="ECO:0000313" key="8">
    <source>
        <dbReference type="EMBL" id="KAF2083476.1"/>
    </source>
</evidence>
<dbReference type="InterPro" id="IPR036322">
    <property type="entry name" value="WD40_repeat_dom_sf"/>
</dbReference>
<dbReference type="InterPro" id="IPR015943">
    <property type="entry name" value="WD40/YVTN_repeat-like_dom_sf"/>
</dbReference>
<dbReference type="Pfam" id="PF00400">
    <property type="entry name" value="WD40"/>
    <property type="match status" value="3"/>
</dbReference>
<comment type="caution">
    <text evidence="8">The sequence shown here is derived from an EMBL/GenBank/DDBJ whole genome shotgun (WGS) entry which is preliminary data.</text>
</comment>
<feature type="repeat" description="WD" evidence="7">
    <location>
        <begin position="23"/>
        <end position="64"/>
    </location>
</feature>